<dbReference type="Proteomes" id="UP000012073">
    <property type="component" value="Unassembled WGS sequence"/>
</dbReference>
<accession>R7QIZ3</accession>
<dbReference type="KEGG" id="ccp:CHC_T00000529001"/>
<dbReference type="Gramene" id="CDF38034">
    <property type="protein sequence ID" value="CDF38034"/>
    <property type="gene ID" value="CHC_T00000529001"/>
</dbReference>
<organism evidence="1 2">
    <name type="scientific">Chondrus crispus</name>
    <name type="common">Carrageen Irish moss</name>
    <name type="synonym">Polymorpha crispa</name>
    <dbReference type="NCBI Taxonomy" id="2769"/>
    <lineage>
        <taxon>Eukaryota</taxon>
        <taxon>Rhodophyta</taxon>
        <taxon>Florideophyceae</taxon>
        <taxon>Rhodymeniophycidae</taxon>
        <taxon>Gigartinales</taxon>
        <taxon>Gigartinaceae</taxon>
        <taxon>Chondrus</taxon>
    </lineage>
</organism>
<proteinExistence type="predicted"/>
<protein>
    <submittedName>
        <fullName evidence="1">Uncharacterized protein</fullName>
    </submittedName>
</protein>
<sequence>MNIGGRLPRRRLRSNGIQFGQHLCKDIALSSLSECSSAFYKEGRALSGVG</sequence>
<dbReference type="GeneID" id="17325618"/>
<dbReference type="AlphaFoldDB" id="R7QIZ3"/>
<evidence type="ECO:0000313" key="2">
    <source>
        <dbReference type="Proteomes" id="UP000012073"/>
    </source>
</evidence>
<gene>
    <name evidence="1" type="ORF">CHC_T00000529001</name>
</gene>
<reference evidence="2" key="1">
    <citation type="journal article" date="2013" name="Proc. Natl. Acad. Sci. U.S.A.">
        <title>Genome structure and metabolic features in the red seaweed Chondrus crispus shed light on evolution of the Archaeplastida.</title>
        <authorList>
            <person name="Collen J."/>
            <person name="Porcel B."/>
            <person name="Carre W."/>
            <person name="Ball S.G."/>
            <person name="Chaparro C."/>
            <person name="Tonon T."/>
            <person name="Barbeyron T."/>
            <person name="Michel G."/>
            <person name="Noel B."/>
            <person name="Valentin K."/>
            <person name="Elias M."/>
            <person name="Artiguenave F."/>
            <person name="Arun A."/>
            <person name="Aury J.M."/>
            <person name="Barbosa-Neto J.F."/>
            <person name="Bothwell J.H."/>
            <person name="Bouget F.Y."/>
            <person name="Brillet L."/>
            <person name="Cabello-Hurtado F."/>
            <person name="Capella-Gutierrez S."/>
            <person name="Charrier B."/>
            <person name="Cladiere L."/>
            <person name="Cock J.M."/>
            <person name="Coelho S.M."/>
            <person name="Colleoni C."/>
            <person name="Czjzek M."/>
            <person name="Da Silva C."/>
            <person name="Delage L."/>
            <person name="Denoeud F."/>
            <person name="Deschamps P."/>
            <person name="Dittami S.M."/>
            <person name="Gabaldon T."/>
            <person name="Gachon C.M."/>
            <person name="Groisillier A."/>
            <person name="Herve C."/>
            <person name="Jabbari K."/>
            <person name="Katinka M."/>
            <person name="Kloareg B."/>
            <person name="Kowalczyk N."/>
            <person name="Labadie K."/>
            <person name="Leblanc C."/>
            <person name="Lopez P.J."/>
            <person name="McLachlan D.H."/>
            <person name="Meslet-Cladiere L."/>
            <person name="Moustafa A."/>
            <person name="Nehr Z."/>
            <person name="Nyvall Collen P."/>
            <person name="Panaud O."/>
            <person name="Partensky F."/>
            <person name="Poulain J."/>
            <person name="Rensing S.A."/>
            <person name="Rousvoal S."/>
            <person name="Samson G."/>
            <person name="Symeonidi A."/>
            <person name="Weissenbach J."/>
            <person name="Zambounis A."/>
            <person name="Wincker P."/>
            <person name="Boyen C."/>
        </authorList>
    </citation>
    <scope>NUCLEOTIDE SEQUENCE [LARGE SCALE GENOMIC DNA]</scope>
    <source>
        <strain evidence="2">cv. Stackhouse</strain>
    </source>
</reference>
<dbReference type="EMBL" id="HG001893">
    <property type="protein sequence ID" value="CDF38034.1"/>
    <property type="molecule type" value="Genomic_DNA"/>
</dbReference>
<keyword evidence="2" id="KW-1185">Reference proteome</keyword>
<evidence type="ECO:0000313" key="1">
    <source>
        <dbReference type="EMBL" id="CDF38034.1"/>
    </source>
</evidence>
<dbReference type="RefSeq" id="XP_005717903.1">
    <property type="nucleotide sequence ID" value="XM_005717846.1"/>
</dbReference>
<name>R7QIZ3_CHOCR</name>